<dbReference type="SMART" id="SM00409">
    <property type="entry name" value="IG"/>
    <property type="match status" value="2"/>
</dbReference>
<dbReference type="SMART" id="SM00408">
    <property type="entry name" value="IGc2"/>
    <property type="match status" value="2"/>
</dbReference>
<gene>
    <name evidence="4" type="ORF">O3P69_007238</name>
</gene>
<dbReference type="Gene3D" id="2.60.40.10">
    <property type="entry name" value="Immunoglobulins"/>
    <property type="match status" value="2"/>
</dbReference>
<dbReference type="InterPro" id="IPR003599">
    <property type="entry name" value="Ig_sub"/>
</dbReference>
<evidence type="ECO:0000256" key="2">
    <source>
        <dbReference type="SAM" id="SignalP"/>
    </source>
</evidence>
<dbReference type="CDD" id="cd00096">
    <property type="entry name" value="Ig"/>
    <property type="match status" value="1"/>
</dbReference>
<evidence type="ECO:0000313" key="4">
    <source>
        <dbReference type="EMBL" id="KAK8406431.1"/>
    </source>
</evidence>
<dbReference type="SUPFAM" id="SSF48726">
    <property type="entry name" value="Immunoglobulin"/>
    <property type="match status" value="2"/>
</dbReference>
<organism evidence="4 5">
    <name type="scientific">Scylla paramamosain</name>
    <name type="common">Mud crab</name>
    <dbReference type="NCBI Taxonomy" id="85552"/>
    <lineage>
        <taxon>Eukaryota</taxon>
        <taxon>Metazoa</taxon>
        <taxon>Ecdysozoa</taxon>
        <taxon>Arthropoda</taxon>
        <taxon>Crustacea</taxon>
        <taxon>Multicrustacea</taxon>
        <taxon>Malacostraca</taxon>
        <taxon>Eumalacostraca</taxon>
        <taxon>Eucarida</taxon>
        <taxon>Decapoda</taxon>
        <taxon>Pleocyemata</taxon>
        <taxon>Brachyura</taxon>
        <taxon>Eubrachyura</taxon>
        <taxon>Portunoidea</taxon>
        <taxon>Portunidae</taxon>
        <taxon>Portuninae</taxon>
        <taxon>Scylla</taxon>
    </lineage>
</organism>
<feature type="signal peptide" evidence="2">
    <location>
        <begin position="1"/>
        <end position="26"/>
    </location>
</feature>
<keyword evidence="2" id="KW-0732">Signal</keyword>
<evidence type="ECO:0000313" key="5">
    <source>
        <dbReference type="Proteomes" id="UP001487740"/>
    </source>
</evidence>
<dbReference type="InterPro" id="IPR013783">
    <property type="entry name" value="Ig-like_fold"/>
</dbReference>
<dbReference type="Pfam" id="PF13927">
    <property type="entry name" value="Ig_3"/>
    <property type="match status" value="1"/>
</dbReference>
<dbReference type="InterPro" id="IPR037448">
    <property type="entry name" value="Zig-8"/>
</dbReference>
<dbReference type="AlphaFoldDB" id="A0AAW0V509"/>
<dbReference type="EMBL" id="JARAKH010000002">
    <property type="protein sequence ID" value="KAK8406427.1"/>
    <property type="molecule type" value="Genomic_DNA"/>
</dbReference>
<protein>
    <recommendedName>
        <fullName evidence="3">Ig-like domain-containing protein</fullName>
    </recommendedName>
</protein>
<dbReference type="PROSITE" id="PS50835">
    <property type="entry name" value="IG_LIKE"/>
    <property type="match status" value="2"/>
</dbReference>
<sequence>MGVLPRSVSLLVVAVLVLLLANLVTSAPDYEHPWVTAQGSASSWQPNTSFNITAALAGLEESKVVSMGPHLVSRTYSRLILSRGSTTTLNCTVEQAGDVAVSWVRGDEVLAMGRYKYTSDERVAVLHETGSNDYSLRVSHLHPEDSAIYECRVNTEPHQVAKVKLVVIDAYSVIFGASEVRVTAGGTLYLLCLVLQVTDVPEYILWYHDTDIIDYSKSSITVKTEEETRSSELQVHNISFSDAGNYTCHPSNASPSYVMVHVANDTNKRSGKAQKCDDCVLFIQLGATFAFFCLSFLAAFCMHSHDHSVEELPALDDYDQYYEYYSDAKML</sequence>
<name>A0AAW0V509_SCYPA</name>
<proteinExistence type="predicted"/>
<dbReference type="InterPro" id="IPR013106">
    <property type="entry name" value="Ig_V-set"/>
</dbReference>
<dbReference type="Pfam" id="PF07686">
    <property type="entry name" value="V-set"/>
    <property type="match status" value="1"/>
</dbReference>
<dbReference type="EMBL" id="JARAKH010000002">
    <property type="protein sequence ID" value="KAK8406426.1"/>
    <property type="molecule type" value="Genomic_DNA"/>
</dbReference>
<accession>A0AAW0V509</accession>
<dbReference type="PANTHER" id="PTHR23279:SF36">
    <property type="entry name" value="DEFECTIVE PROBOSCIS EXTENSION RESPONSE 9, ISOFORM A"/>
    <property type="match status" value="1"/>
</dbReference>
<feature type="domain" description="Ig-like" evidence="3">
    <location>
        <begin position="169"/>
        <end position="259"/>
    </location>
</feature>
<keyword evidence="1" id="KW-0812">Transmembrane</keyword>
<keyword evidence="1" id="KW-1133">Transmembrane helix</keyword>
<dbReference type="Proteomes" id="UP001487740">
    <property type="component" value="Unassembled WGS sequence"/>
</dbReference>
<dbReference type="SMART" id="SM00406">
    <property type="entry name" value="IGv"/>
    <property type="match status" value="1"/>
</dbReference>
<evidence type="ECO:0000259" key="3">
    <source>
        <dbReference type="PROSITE" id="PS50835"/>
    </source>
</evidence>
<comment type="caution">
    <text evidence="4">The sequence shown here is derived from an EMBL/GenBank/DDBJ whole genome shotgun (WGS) entry which is preliminary data.</text>
</comment>
<feature type="transmembrane region" description="Helical" evidence="1">
    <location>
        <begin position="281"/>
        <end position="302"/>
    </location>
</feature>
<dbReference type="EMBL" id="JARAKH010000002">
    <property type="protein sequence ID" value="KAK8406431.1"/>
    <property type="molecule type" value="Genomic_DNA"/>
</dbReference>
<dbReference type="GO" id="GO:0032589">
    <property type="term" value="C:neuron projection membrane"/>
    <property type="evidence" value="ECO:0007669"/>
    <property type="project" value="TreeGrafter"/>
</dbReference>
<evidence type="ECO:0000256" key="1">
    <source>
        <dbReference type="SAM" id="Phobius"/>
    </source>
</evidence>
<dbReference type="InterPro" id="IPR007110">
    <property type="entry name" value="Ig-like_dom"/>
</dbReference>
<reference evidence="4 5" key="1">
    <citation type="submission" date="2023-03" db="EMBL/GenBank/DDBJ databases">
        <title>High-quality genome of Scylla paramamosain provides insights in environmental adaptation.</title>
        <authorList>
            <person name="Zhang L."/>
        </authorList>
    </citation>
    <scope>NUCLEOTIDE SEQUENCE [LARGE SCALE GENOMIC DNA]</scope>
    <source>
        <strain evidence="4">LZ_2023a</strain>
        <tissue evidence="4">Muscle</tissue>
    </source>
</reference>
<keyword evidence="1" id="KW-0472">Membrane</keyword>
<feature type="chain" id="PRO_5044717214" description="Ig-like domain-containing protein" evidence="2">
    <location>
        <begin position="27"/>
        <end position="331"/>
    </location>
</feature>
<dbReference type="PANTHER" id="PTHR23279">
    <property type="entry name" value="DEFECTIVE PROBOSCIS EXTENSION RESPONSE DPR -RELATED"/>
    <property type="match status" value="1"/>
</dbReference>
<feature type="domain" description="Ig-like" evidence="3">
    <location>
        <begin position="69"/>
        <end position="161"/>
    </location>
</feature>
<dbReference type="InterPro" id="IPR036179">
    <property type="entry name" value="Ig-like_dom_sf"/>
</dbReference>
<keyword evidence="5" id="KW-1185">Reference proteome</keyword>
<dbReference type="InterPro" id="IPR003598">
    <property type="entry name" value="Ig_sub2"/>
</dbReference>
<dbReference type="GO" id="GO:0050808">
    <property type="term" value="P:synapse organization"/>
    <property type="evidence" value="ECO:0007669"/>
    <property type="project" value="TreeGrafter"/>
</dbReference>